<feature type="domain" description="Retrotransposon gag" evidence="2">
    <location>
        <begin position="138"/>
        <end position="228"/>
    </location>
</feature>
<feature type="region of interest" description="Disordered" evidence="1">
    <location>
        <begin position="1"/>
        <end position="76"/>
    </location>
</feature>
<dbReference type="Pfam" id="PF03732">
    <property type="entry name" value="Retrotrans_gag"/>
    <property type="match status" value="1"/>
</dbReference>
<feature type="compositionally biased region" description="Basic and acidic residues" evidence="1">
    <location>
        <begin position="1"/>
        <end position="34"/>
    </location>
</feature>
<keyword evidence="3" id="KW-0548">Nucleotidyltransferase</keyword>
<organism evidence="3 4">
    <name type="scientific">Tanacetum coccineum</name>
    <dbReference type="NCBI Taxonomy" id="301880"/>
    <lineage>
        <taxon>Eukaryota</taxon>
        <taxon>Viridiplantae</taxon>
        <taxon>Streptophyta</taxon>
        <taxon>Embryophyta</taxon>
        <taxon>Tracheophyta</taxon>
        <taxon>Spermatophyta</taxon>
        <taxon>Magnoliopsida</taxon>
        <taxon>eudicotyledons</taxon>
        <taxon>Gunneridae</taxon>
        <taxon>Pentapetalae</taxon>
        <taxon>asterids</taxon>
        <taxon>campanulids</taxon>
        <taxon>Asterales</taxon>
        <taxon>Asteraceae</taxon>
        <taxon>Asteroideae</taxon>
        <taxon>Anthemideae</taxon>
        <taxon>Anthemidinae</taxon>
        <taxon>Tanacetum</taxon>
    </lineage>
</organism>
<dbReference type="PANTHER" id="PTHR33223:SF11">
    <property type="entry name" value="ELEMENT PROTEIN, PUTATIVE-RELATED"/>
    <property type="match status" value="1"/>
</dbReference>
<keyword evidence="4" id="KW-1185">Reference proteome</keyword>
<gene>
    <name evidence="3" type="ORF">Tco_0703400</name>
</gene>
<dbReference type="GO" id="GO:0003964">
    <property type="term" value="F:RNA-directed DNA polymerase activity"/>
    <property type="evidence" value="ECO:0007669"/>
    <property type="project" value="UniProtKB-KW"/>
</dbReference>
<reference evidence="3" key="2">
    <citation type="submission" date="2022-01" db="EMBL/GenBank/DDBJ databases">
        <authorList>
            <person name="Yamashiro T."/>
            <person name="Shiraishi A."/>
            <person name="Satake H."/>
            <person name="Nakayama K."/>
        </authorList>
    </citation>
    <scope>NUCLEOTIDE SEQUENCE</scope>
</reference>
<dbReference type="PANTHER" id="PTHR33223">
    <property type="entry name" value="CCHC-TYPE DOMAIN-CONTAINING PROTEIN"/>
    <property type="match status" value="1"/>
</dbReference>
<evidence type="ECO:0000313" key="4">
    <source>
        <dbReference type="Proteomes" id="UP001151760"/>
    </source>
</evidence>
<dbReference type="InterPro" id="IPR005162">
    <property type="entry name" value="Retrotrans_gag_dom"/>
</dbReference>
<feature type="region of interest" description="Disordered" evidence="1">
    <location>
        <begin position="270"/>
        <end position="301"/>
    </location>
</feature>
<evidence type="ECO:0000259" key="2">
    <source>
        <dbReference type="Pfam" id="PF03732"/>
    </source>
</evidence>
<accession>A0ABQ4XYT3</accession>
<keyword evidence="3" id="KW-0695">RNA-directed DNA polymerase</keyword>
<dbReference type="InterPro" id="IPR043502">
    <property type="entry name" value="DNA/RNA_pol_sf"/>
</dbReference>
<feature type="compositionally biased region" description="Polar residues" evidence="1">
    <location>
        <begin position="38"/>
        <end position="48"/>
    </location>
</feature>
<name>A0ABQ4XYT3_9ASTR</name>
<sequence>MFNRLGRKEPARSARSDSRQRSPQAKRTEVEPRRRQQKGTPSRTTSRYSESEDSEGGYWKSKSRRHRSSTYEDNLSQPWTCEERNPFIPRIRHFSLPRTRMPSHVKTYDGSGDPKDHLKLFQSAAKIEGWAMPTWCHIFNSTLTGNARVWFNKLPKESIDSYEDLRTAFRENYLQQTKHIKDPVEIHHIKQRDGESTEDFMERYKAEVLDVEGAPECMRISGFMHGITHPGLIKRLYERIPRSMDEMYRMTTSFLQGEVAAFSHGQRKASSSWKQSEKGFKTPNFKKGFKNKQRPDRKPDRFSLLTKTPKEIFALEKGKFKAPPPMVTPVEKRDPNKYCEFHSDTGHSTDECMQLRKQIDEMIKAIKLWQFIKELKQNDKPKAPKKGEASGKDKPLTILMIQTWERVAKPRITQSFSPEMAMSFPPLGEEDGMEGLMIIEAEMGGHFVHRVYVDGGASSEVLYEHCFIKLRKEIRDQMVPATTHLIGFSGETIWPLGQIALLVKIGDEVYSISAWMNFMVIRSPSQHNAIIGRPGIRKIHAVPSTAHGMLKFPVEGGTVTLQSSRVIPMECAMISGPSIQSPAVNQVLEEKINIAIHPEYPEQTVAIGSTLTEKGRKELCSLLKQNLDIFAWKPADMTGVPRNIAEHRLNIREGYSPVRQKKRGQAPERNKVIQEEVEKLVDAGIMKEVHYHSWLSNPVMVKKHDGTWRMCVDFKDLNNACPKDCTEFLIFVYWIKLWVYSR</sequence>
<dbReference type="Gene3D" id="3.10.10.10">
    <property type="entry name" value="HIV Type 1 Reverse Transcriptase, subunit A, domain 1"/>
    <property type="match status" value="1"/>
</dbReference>
<reference evidence="3" key="1">
    <citation type="journal article" date="2022" name="Int. J. Mol. Sci.">
        <title>Draft Genome of Tanacetum Coccineum: Genomic Comparison of Closely Related Tanacetum-Family Plants.</title>
        <authorList>
            <person name="Yamashiro T."/>
            <person name="Shiraishi A."/>
            <person name="Nakayama K."/>
            <person name="Satake H."/>
        </authorList>
    </citation>
    <scope>NUCLEOTIDE SEQUENCE</scope>
</reference>
<evidence type="ECO:0000256" key="1">
    <source>
        <dbReference type="SAM" id="MobiDB-lite"/>
    </source>
</evidence>
<protein>
    <submittedName>
        <fullName evidence="3">Reverse transcriptase domain-containing protein</fullName>
    </submittedName>
</protein>
<dbReference type="Proteomes" id="UP001151760">
    <property type="component" value="Unassembled WGS sequence"/>
</dbReference>
<dbReference type="EMBL" id="BQNB010009942">
    <property type="protein sequence ID" value="GJS70559.1"/>
    <property type="molecule type" value="Genomic_DNA"/>
</dbReference>
<keyword evidence="3" id="KW-0808">Transferase</keyword>
<comment type="caution">
    <text evidence="3">The sequence shown here is derived from an EMBL/GenBank/DDBJ whole genome shotgun (WGS) entry which is preliminary data.</text>
</comment>
<dbReference type="SUPFAM" id="SSF56672">
    <property type="entry name" value="DNA/RNA polymerases"/>
    <property type="match status" value="1"/>
</dbReference>
<evidence type="ECO:0000313" key="3">
    <source>
        <dbReference type="EMBL" id="GJS70559.1"/>
    </source>
</evidence>
<proteinExistence type="predicted"/>